<accession>A0A2R4XIX1</accession>
<dbReference type="PANTHER" id="PTHR30111:SF1">
    <property type="entry name" value="33 KDA CHAPERONIN"/>
    <property type="match status" value="1"/>
</dbReference>
<evidence type="ECO:0000313" key="7">
    <source>
        <dbReference type="Proteomes" id="UP000244571"/>
    </source>
</evidence>
<dbReference type="InterPro" id="IPR023212">
    <property type="entry name" value="Hsp33_helix_hairpin_bin_dom_sf"/>
</dbReference>
<dbReference type="Pfam" id="PF01430">
    <property type="entry name" value="HSP33"/>
    <property type="match status" value="1"/>
</dbReference>
<dbReference type="Gene3D" id="1.10.287.480">
    <property type="entry name" value="helix hairpin bin"/>
    <property type="match status" value="1"/>
</dbReference>
<dbReference type="SUPFAM" id="SSF118352">
    <property type="entry name" value="HSP33 redox switch-like"/>
    <property type="match status" value="1"/>
</dbReference>
<dbReference type="InterPro" id="IPR000397">
    <property type="entry name" value="Heat_shock_Hsp33"/>
</dbReference>
<keyword evidence="5" id="KW-0676">Redox-active center</keyword>
<reference evidence="6 7" key="1">
    <citation type="submission" date="2018-04" db="EMBL/GenBank/DDBJ databases">
        <title>Bordetella sp. HZ20 isolated from seawater.</title>
        <authorList>
            <person name="Sun C."/>
        </authorList>
    </citation>
    <scope>NUCLEOTIDE SEQUENCE [LARGE SCALE GENOMIC DNA]</scope>
    <source>
        <strain evidence="6 7">HZ20</strain>
    </source>
</reference>
<gene>
    <name evidence="6" type="ORF">DBV39_08575</name>
</gene>
<keyword evidence="1" id="KW-0963">Cytoplasm</keyword>
<dbReference type="Gene3D" id="3.55.30.10">
    <property type="entry name" value="Hsp33 domain"/>
    <property type="match status" value="1"/>
</dbReference>
<dbReference type="GO" id="GO:0005737">
    <property type="term" value="C:cytoplasm"/>
    <property type="evidence" value="ECO:0007669"/>
    <property type="project" value="InterPro"/>
</dbReference>
<evidence type="ECO:0000256" key="5">
    <source>
        <dbReference type="ARBA" id="ARBA00023284"/>
    </source>
</evidence>
<organism evidence="6 7">
    <name type="scientific">Orrella marina</name>
    <dbReference type="NCBI Taxonomy" id="2163011"/>
    <lineage>
        <taxon>Bacteria</taxon>
        <taxon>Pseudomonadati</taxon>
        <taxon>Pseudomonadota</taxon>
        <taxon>Betaproteobacteria</taxon>
        <taxon>Burkholderiales</taxon>
        <taxon>Alcaligenaceae</taxon>
        <taxon>Orrella</taxon>
    </lineage>
</organism>
<evidence type="ECO:0000256" key="2">
    <source>
        <dbReference type="ARBA" id="ARBA00022833"/>
    </source>
</evidence>
<dbReference type="KEGG" id="boz:DBV39_08575"/>
<dbReference type="Gene3D" id="3.90.1280.10">
    <property type="entry name" value="HSP33 redox switch-like"/>
    <property type="match status" value="1"/>
</dbReference>
<evidence type="ECO:0000256" key="3">
    <source>
        <dbReference type="ARBA" id="ARBA00023157"/>
    </source>
</evidence>
<dbReference type="PANTHER" id="PTHR30111">
    <property type="entry name" value="33 KDA CHAPERONIN"/>
    <property type="match status" value="1"/>
</dbReference>
<keyword evidence="2" id="KW-0862">Zinc</keyword>
<dbReference type="InterPro" id="IPR016153">
    <property type="entry name" value="Heat_shock_Hsp33_N"/>
</dbReference>
<proteinExistence type="predicted"/>
<keyword evidence="3" id="KW-1015">Disulfide bond</keyword>
<dbReference type="GO" id="GO:0051082">
    <property type="term" value="F:unfolded protein binding"/>
    <property type="evidence" value="ECO:0007669"/>
    <property type="project" value="InterPro"/>
</dbReference>
<dbReference type="OrthoDB" id="9793753at2"/>
<dbReference type="RefSeq" id="WP_108621179.1">
    <property type="nucleotide sequence ID" value="NZ_CP028901.1"/>
</dbReference>
<keyword evidence="7" id="KW-1185">Reference proteome</keyword>
<dbReference type="CDD" id="cd00498">
    <property type="entry name" value="Hsp33"/>
    <property type="match status" value="1"/>
</dbReference>
<dbReference type="GO" id="GO:0042026">
    <property type="term" value="P:protein refolding"/>
    <property type="evidence" value="ECO:0007669"/>
    <property type="project" value="TreeGrafter"/>
</dbReference>
<evidence type="ECO:0000256" key="4">
    <source>
        <dbReference type="ARBA" id="ARBA00023186"/>
    </source>
</evidence>
<keyword evidence="4" id="KW-0143">Chaperone</keyword>
<dbReference type="SUPFAM" id="SSF64397">
    <property type="entry name" value="Hsp33 domain"/>
    <property type="match status" value="1"/>
</dbReference>
<dbReference type="InterPro" id="IPR016154">
    <property type="entry name" value="Heat_shock_Hsp33_C"/>
</dbReference>
<dbReference type="EMBL" id="CP028901">
    <property type="protein sequence ID" value="AWB33750.1"/>
    <property type="molecule type" value="Genomic_DNA"/>
</dbReference>
<sequence>MSEQSSSDQLKKFLLDDRSARVSAVEMEHVWHEATHRHQYPLAVQELLGELMCAAALLASNLKFEGALLLQLQGNGPIRLIVVECRSDMSMRATVKLGSGEIGVQTGLGALINPDGDGRFSVILNPPKDAPNLHPYQGIVSLESESVGKAIEQYMQQSEQLSTRLWLSVTPERISGLMLQKLPVTGGTSGTSQDQADSSWEHARMVCETVTSSEMASVPTDTLLERLFWERPVFNLESRTVHWHCGCTRDRVASMLQSLGQSEVQDIVQNEGQVEVTCEFCGEKYAFNQQDATNIFLDPDNPLDSTTTLH</sequence>
<protein>
    <submittedName>
        <fullName evidence="6">Redox-regulated molecular chaperone Hsp33</fullName>
    </submittedName>
</protein>
<name>A0A2R4XIX1_9BURK</name>
<evidence type="ECO:0000313" key="6">
    <source>
        <dbReference type="EMBL" id="AWB33750.1"/>
    </source>
</evidence>
<dbReference type="AlphaFoldDB" id="A0A2R4XIX1"/>
<dbReference type="GO" id="GO:0044183">
    <property type="term" value="F:protein folding chaperone"/>
    <property type="evidence" value="ECO:0007669"/>
    <property type="project" value="TreeGrafter"/>
</dbReference>
<dbReference type="Proteomes" id="UP000244571">
    <property type="component" value="Chromosome"/>
</dbReference>
<dbReference type="PIRSF" id="PIRSF005261">
    <property type="entry name" value="Heat_shock_Hsp33"/>
    <property type="match status" value="1"/>
</dbReference>
<evidence type="ECO:0000256" key="1">
    <source>
        <dbReference type="ARBA" id="ARBA00022490"/>
    </source>
</evidence>